<keyword evidence="3" id="KW-0963">Cytoplasm</keyword>
<dbReference type="AlphaFoldDB" id="A0A2R6R9D1"/>
<comment type="similarity">
    <text evidence="2">Belongs to the MLF family.</text>
</comment>
<keyword evidence="7" id="KW-1185">Reference proteome</keyword>
<name>A0A2R6R9D1_ACTCC</name>
<keyword evidence="4" id="KW-0597">Phosphoprotein</keyword>
<gene>
    <name evidence="6" type="ORF">CEY00_Acc09038</name>
</gene>
<dbReference type="EMBL" id="NKQK01000008">
    <property type="protein sequence ID" value="PSS24158.1"/>
    <property type="molecule type" value="Genomic_DNA"/>
</dbReference>
<dbReference type="STRING" id="1590841.A0A2R6R9D1"/>
<feature type="region of interest" description="Disordered" evidence="5">
    <location>
        <begin position="26"/>
        <end position="71"/>
    </location>
</feature>
<evidence type="ECO:0000313" key="7">
    <source>
        <dbReference type="Proteomes" id="UP000241394"/>
    </source>
</evidence>
<dbReference type="Gramene" id="PSS24158">
    <property type="protein sequence ID" value="PSS24158"/>
    <property type="gene ID" value="CEY00_Acc09038"/>
</dbReference>
<protein>
    <submittedName>
        <fullName evidence="6">Protein unc-13 C like</fullName>
    </submittedName>
</protein>
<sequence>MSKFFGGKDPFDDPFFTHPFGGMFHSQSDSLNRSKEITIEELDSDEKPMNHSELSKEVVSKNPSGKNANGTKSFSYQRVAYGGLNGMYYTASVTRKSGNGGVVMMEINEEDKTVGQAQNTISRGIQDKGHSVSTKRTSDGKVDTLHTLHNLNEDELAGFEETWKANEQILPSDWNSSFNLLENADSSNRGWSWWPTWSGWALPPTEHSADAGANLPQLEAGTSSRGRAKKTVPVYIE</sequence>
<evidence type="ECO:0000313" key="6">
    <source>
        <dbReference type="EMBL" id="PSS24158.1"/>
    </source>
</evidence>
<dbReference type="GO" id="GO:0005737">
    <property type="term" value="C:cytoplasm"/>
    <property type="evidence" value="ECO:0007669"/>
    <property type="project" value="UniProtKB-SubCell"/>
</dbReference>
<evidence type="ECO:0000256" key="1">
    <source>
        <dbReference type="ARBA" id="ARBA00004496"/>
    </source>
</evidence>
<evidence type="ECO:0000256" key="5">
    <source>
        <dbReference type="SAM" id="MobiDB-lite"/>
    </source>
</evidence>
<accession>A0A2R6R9D1</accession>
<comment type="caution">
    <text evidence="6">The sequence shown here is derived from an EMBL/GenBank/DDBJ whole genome shotgun (WGS) entry which is preliminary data.</text>
</comment>
<dbReference type="Proteomes" id="UP000241394">
    <property type="component" value="Chromosome LG8"/>
</dbReference>
<dbReference type="PANTHER" id="PTHR13105">
    <property type="entry name" value="MYELOID LEUKEMIA FACTOR"/>
    <property type="match status" value="1"/>
</dbReference>
<dbReference type="OrthoDB" id="8707547at2759"/>
<feature type="region of interest" description="Disordered" evidence="5">
    <location>
        <begin position="216"/>
        <end position="237"/>
    </location>
</feature>
<feature type="compositionally biased region" description="Polar residues" evidence="5">
    <location>
        <begin position="61"/>
        <end position="71"/>
    </location>
</feature>
<proteinExistence type="inferred from homology"/>
<dbReference type="InParanoid" id="A0A2R6R9D1"/>
<evidence type="ECO:0000256" key="4">
    <source>
        <dbReference type="ARBA" id="ARBA00022553"/>
    </source>
</evidence>
<evidence type="ECO:0000256" key="3">
    <source>
        <dbReference type="ARBA" id="ARBA00022490"/>
    </source>
</evidence>
<dbReference type="Pfam" id="PF10248">
    <property type="entry name" value="Mlf1IP"/>
    <property type="match status" value="1"/>
</dbReference>
<comment type="subcellular location">
    <subcellularLocation>
        <location evidence="1">Cytoplasm</location>
    </subcellularLocation>
</comment>
<reference evidence="7" key="2">
    <citation type="journal article" date="2018" name="BMC Genomics">
        <title>A manually annotated Actinidia chinensis var. chinensis (kiwifruit) genome highlights the challenges associated with draft genomes and gene prediction in plants.</title>
        <authorList>
            <person name="Pilkington S.M."/>
            <person name="Crowhurst R."/>
            <person name="Hilario E."/>
            <person name="Nardozza S."/>
            <person name="Fraser L."/>
            <person name="Peng Y."/>
            <person name="Gunaseelan K."/>
            <person name="Simpson R."/>
            <person name="Tahir J."/>
            <person name="Deroles S.C."/>
            <person name="Templeton K."/>
            <person name="Luo Z."/>
            <person name="Davy M."/>
            <person name="Cheng C."/>
            <person name="McNeilage M."/>
            <person name="Scaglione D."/>
            <person name="Liu Y."/>
            <person name="Zhang Q."/>
            <person name="Datson P."/>
            <person name="De Silva N."/>
            <person name="Gardiner S.E."/>
            <person name="Bassett H."/>
            <person name="Chagne D."/>
            <person name="McCallum J."/>
            <person name="Dzierzon H."/>
            <person name="Deng C."/>
            <person name="Wang Y.Y."/>
            <person name="Barron L."/>
            <person name="Manako K."/>
            <person name="Bowen J."/>
            <person name="Foster T.M."/>
            <person name="Erridge Z.A."/>
            <person name="Tiffin H."/>
            <person name="Waite C.N."/>
            <person name="Davies K.M."/>
            <person name="Grierson E.P."/>
            <person name="Laing W.A."/>
            <person name="Kirk R."/>
            <person name="Chen X."/>
            <person name="Wood M."/>
            <person name="Montefiori M."/>
            <person name="Brummell D.A."/>
            <person name="Schwinn K.E."/>
            <person name="Catanach A."/>
            <person name="Fullerton C."/>
            <person name="Li D."/>
            <person name="Meiyalaghan S."/>
            <person name="Nieuwenhuizen N."/>
            <person name="Read N."/>
            <person name="Prakash R."/>
            <person name="Hunter D."/>
            <person name="Zhang H."/>
            <person name="McKenzie M."/>
            <person name="Knabel M."/>
            <person name="Harris A."/>
            <person name="Allan A.C."/>
            <person name="Gleave A."/>
            <person name="Chen A."/>
            <person name="Janssen B.J."/>
            <person name="Plunkett B."/>
            <person name="Ampomah-Dwamena C."/>
            <person name="Voogd C."/>
            <person name="Leif D."/>
            <person name="Lafferty D."/>
            <person name="Souleyre E.J.F."/>
            <person name="Varkonyi-Gasic E."/>
            <person name="Gambi F."/>
            <person name="Hanley J."/>
            <person name="Yao J.L."/>
            <person name="Cheung J."/>
            <person name="David K.M."/>
            <person name="Warren B."/>
            <person name="Marsh K."/>
            <person name="Snowden K.C."/>
            <person name="Lin-Wang K."/>
            <person name="Brian L."/>
            <person name="Martinez-Sanchez M."/>
            <person name="Wang M."/>
            <person name="Ileperuma N."/>
            <person name="Macnee N."/>
            <person name="Campin R."/>
            <person name="McAtee P."/>
            <person name="Drummond R.S.M."/>
            <person name="Espley R.V."/>
            <person name="Ireland H.S."/>
            <person name="Wu R."/>
            <person name="Atkinson R.G."/>
            <person name="Karunairetnam S."/>
            <person name="Bulley S."/>
            <person name="Chunkath S."/>
            <person name="Hanley Z."/>
            <person name="Storey R."/>
            <person name="Thrimawithana A.H."/>
            <person name="Thomson S."/>
            <person name="David C."/>
            <person name="Testolin R."/>
            <person name="Huang H."/>
            <person name="Hellens R.P."/>
            <person name="Schaffer R.J."/>
        </authorList>
    </citation>
    <scope>NUCLEOTIDE SEQUENCE [LARGE SCALE GENOMIC DNA]</scope>
    <source>
        <strain evidence="7">cv. Red5</strain>
    </source>
</reference>
<organism evidence="6 7">
    <name type="scientific">Actinidia chinensis var. chinensis</name>
    <name type="common">Chinese soft-hair kiwi</name>
    <dbReference type="NCBI Taxonomy" id="1590841"/>
    <lineage>
        <taxon>Eukaryota</taxon>
        <taxon>Viridiplantae</taxon>
        <taxon>Streptophyta</taxon>
        <taxon>Embryophyta</taxon>
        <taxon>Tracheophyta</taxon>
        <taxon>Spermatophyta</taxon>
        <taxon>Magnoliopsida</taxon>
        <taxon>eudicotyledons</taxon>
        <taxon>Gunneridae</taxon>
        <taxon>Pentapetalae</taxon>
        <taxon>asterids</taxon>
        <taxon>Ericales</taxon>
        <taxon>Actinidiaceae</taxon>
        <taxon>Actinidia</taxon>
    </lineage>
</organism>
<evidence type="ECO:0000256" key="2">
    <source>
        <dbReference type="ARBA" id="ARBA00008332"/>
    </source>
</evidence>
<feature type="compositionally biased region" description="Basic and acidic residues" evidence="5">
    <location>
        <begin position="45"/>
        <end position="59"/>
    </location>
</feature>
<dbReference type="InterPro" id="IPR019376">
    <property type="entry name" value="Myeloid_leukemia_factor"/>
</dbReference>
<reference evidence="6 7" key="1">
    <citation type="submission" date="2017-07" db="EMBL/GenBank/DDBJ databases">
        <title>An improved, manually edited Actinidia chinensis var. chinensis (kiwifruit) genome highlights the challenges associated with draft genomes and gene prediction in plants.</title>
        <authorList>
            <person name="Pilkington S."/>
            <person name="Crowhurst R."/>
            <person name="Hilario E."/>
            <person name="Nardozza S."/>
            <person name="Fraser L."/>
            <person name="Peng Y."/>
            <person name="Gunaseelan K."/>
            <person name="Simpson R."/>
            <person name="Tahir J."/>
            <person name="Deroles S."/>
            <person name="Templeton K."/>
            <person name="Luo Z."/>
            <person name="Davy M."/>
            <person name="Cheng C."/>
            <person name="Mcneilage M."/>
            <person name="Scaglione D."/>
            <person name="Liu Y."/>
            <person name="Zhang Q."/>
            <person name="Datson P."/>
            <person name="De Silva N."/>
            <person name="Gardiner S."/>
            <person name="Bassett H."/>
            <person name="Chagne D."/>
            <person name="Mccallum J."/>
            <person name="Dzierzon H."/>
            <person name="Deng C."/>
            <person name="Wang Y.-Y."/>
            <person name="Barron N."/>
            <person name="Manako K."/>
            <person name="Bowen J."/>
            <person name="Foster T."/>
            <person name="Erridge Z."/>
            <person name="Tiffin H."/>
            <person name="Waite C."/>
            <person name="Davies K."/>
            <person name="Grierson E."/>
            <person name="Laing W."/>
            <person name="Kirk R."/>
            <person name="Chen X."/>
            <person name="Wood M."/>
            <person name="Montefiori M."/>
            <person name="Brummell D."/>
            <person name="Schwinn K."/>
            <person name="Catanach A."/>
            <person name="Fullerton C."/>
            <person name="Li D."/>
            <person name="Meiyalaghan S."/>
            <person name="Nieuwenhuizen N."/>
            <person name="Read N."/>
            <person name="Prakash R."/>
            <person name="Hunter D."/>
            <person name="Zhang H."/>
            <person name="Mckenzie M."/>
            <person name="Knabel M."/>
            <person name="Harris A."/>
            <person name="Allan A."/>
            <person name="Chen A."/>
            <person name="Janssen B."/>
            <person name="Plunkett B."/>
            <person name="Dwamena C."/>
            <person name="Voogd C."/>
            <person name="Leif D."/>
            <person name="Lafferty D."/>
            <person name="Souleyre E."/>
            <person name="Varkonyi-Gasic E."/>
            <person name="Gambi F."/>
            <person name="Hanley J."/>
            <person name="Yao J.-L."/>
            <person name="Cheung J."/>
            <person name="David K."/>
            <person name="Warren B."/>
            <person name="Marsh K."/>
            <person name="Snowden K."/>
            <person name="Lin-Wang K."/>
            <person name="Brian L."/>
            <person name="Martinez-Sanchez M."/>
            <person name="Wang M."/>
            <person name="Ileperuma N."/>
            <person name="Macnee N."/>
            <person name="Campin R."/>
            <person name="Mcatee P."/>
            <person name="Drummond R."/>
            <person name="Espley R."/>
            <person name="Ireland H."/>
            <person name="Wu R."/>
            <person name="Atkinson R."/>
            <person name="Karunairetnam S."/>
            <person name="Bulley S."/>
            <person name="Chunkath S."/>
            <person name="Hanley Z."/>
            <person name="Storey R."/>
            <person name="Thrimawithana A."/>
            <person name="Thomson S."/>
            <person name="David C."/>
            <person name="Testolin R."/>
        </authorList>
    </citation>
    <scope>NUCLEOTIDE SEQUENCE [LARGE SCALE GENOMIC DNA]</scope>
    <source>
        <strain evidence="7">cv. Red5</strain>
        <tissue evidence="6">Young leaf</tissue>
    </source>
</reference>